<dbReference type="OrthoDB" id="9179759at2"/>
<dbReference type="Pfam" id="PF25559">
    <property type="entry name" value="DUF7931"/>
    <property type="match status" value="1"/>
</dbReference>
<evidence type="ECO:0000313" key="3">
    <source>
        <dbReference type="Proteomes" id="UP000244902"/>
    </source>
</evidence>
<proteinExistence type="predicted"/>
<feature type="domain" description="DUF7931" evidence="1">
    <location>
        <begin position="14"/>
        <end position="155"/>
    </location>
</feature>
<protein>
    <recommendedName>
        <fullName evidence="1">DUF7931 domain-containing protein</fullName>
    </recommendedName>
</protein>
<dbReference type="RefSeq" id="WP_108973787.1">
    <property type="nucleotide sequence ID" value="NZ_CP022188.1"/>
</dbReference>
<gene>
    <name evidence="2" type="ORF">CEW87_13625</name>
</gene>
<reference evidence="2 3" key="1">
    <citation type="submission" date="2017-06" db="EMBL/GenBank/DDBJ databases">
        <title>Azoarcus sp. TSNA42 complete genome sequence.</title>
        <authorList>
            <person name="Woo J.-H."/>
            <person name="Kim H.-S."/>
        </authorList>
    </citation>
    <scope>NUCLEOTIDE SEQUENCE [LARGE SCALE GENOMIC DNA]</scope>
    <source>
        <strain evidence="2 3">TSNA42</strain>
    </source>
</reference>
<sequence>MPEPVTRSFDTWSDYRSALLEMLGQAQSTLLLADPDLRETGFESSAGVEALTALLQRSAQPLAIRILLKDAAYLEQHCPRLLGLLARFSQRMVVRVASDVRAVPDAPFAIADGKDLVIRFHHERARGKHCTDDPQSTSVHVAQFETLWTSGETGPNGVQLGL</sequence>
<organism evidence="2 3">
    <name type="scientific">Parazoarcus communis</name>
    <dbReference type="NCBI Taxonomy" id="41977"/>
    <lineage>
        <taxon>Bacteria</taxon>
        <taxon>Pseudomonadati</taxon>
        <taxon>Pseudomonadota</taxon>
        <taxon>Betaproteobacteria</taxon>
        <taxon>Rhodocyclales</taxon>
        <taxon>Zoogloeaceae</taxon>
        <taxon>Parazoarcus</taxon>
    </lineage>
</organism>
<evidence type="ECO:0000259" key="1">
    <source>
        <dbReference type="Pfam" id="PF25559"/>
    </source>
</evidence>
<dbReference type="AlphaFoldDB" id="A0A2U8H3U0"/>
<dbReference type="InterPro" id="IPR057691">
    <property type="entry name" value="DUF7931"/>
</dbReference>
<name>A0A2U8H3U0_9RHOO</name>
<evidence type="ECO:0000313" key="2">
    <source>
        <dbReference type="EMBL" id="AWI80308.1"/>
    </source>
</evidence>
<accession>A0A2U8H3U0</accession>
<dbReference type="Proteomes" id="UP000244902">
    <property type="component" value="Chromosome"/>
</dbReference>
<dbReference type="EMBL" id="CP022188">
    <property type="protein sequence ID" value="AWI80308.1"/>
    <property type="molecule type" value="Genomic_DNA"/>
</dbReference>